<evidence type="ECO:0000313" key="3">
    <source>
        <dbReference type="Proteomes" id="UP000467840"/>
    </source>
</evidence>
<dbReference type="InterPro" id="IPR044730">
    <property type="entry name" value="RNase_H-like_dom_plant"/>
</dbReference>
<dbReference type="InterPro" id="IPR053151">
    <property type="entry name" value="RNase_H-like"/>
</dbReference>
<dbReference type="InterPro" id="IPR002156">
    <property type="entry name" value="RNaseH_domain"/>
</dbReference>
<sequence>MACKEALFFISDKQHHGVTEEGDCKIIMDAINNNAPPTAIFSLVHDINEIYNSLNDILFTFVKREGLSFNRRRLYLRKVYDTVTPCDFREYESSAEGNFVVAFKGDEHDPERRDWSGYYGYYRALNEIKSSSLYVLCLSLFLFTFSNKYRESSFPTPAGWVKLNTSGKGSDESSPAGYGGIFQNENNETLAIYNGSLGEMDAISASLEAIRHGFRCLKTMPDVKNLIVEGDNLSVIGWVNRCPEPPARIQETLGEIFADSRSINCAISHVYEEANHPAIALAEKGSMLENAYVWISNS</sequence>
<dbReference type="Proteomes" id="UP000467840">
    <property type="component" value="Chromosome 4"/>
</dbReference>
<name>A0A6A6LII5_HEVBR</name>
<feature type="domain" description="RNase H type-1" evidence="1">
    <location>
        <begin position="2"/>
        <end position="66"/>
    </location>
</feature>
<gene>
    <name evidence="2" type="ORF">GH714_012090</name>
</gene>
<evidence type="ECO:0000259" key="1">
    <source>
        <dbReference type="Pfam" id="PF13456"/>
    </source>
</evidence>
<dbReference type="SUPFAM" id="SSF53098">
    <property type="entry name" value="Ribonuclease H-like"/>
    <property type="match status" value="1"/>
</dbReference>
<organism evidence="2 3">
    <name type="scientific">Hevea brasiliensis</name>
    <name type="common">Para rubber tree</name>
    <name type="synonym">Siphonia brasiliensis</name>
    <dbReference type="NCBI Taxonomy" id="3981"/>
    <lineage>
        <taxon>Eukaryota</taxon>
        <taxon>Viridiplantae</taxon>
        <taxon>Streptophyta</taxon>
        <taxon>Embryophyta</taxon>
        <taxon>Tracheophyta</taxon>
        <taxon>Spermatophyta</taxon>
        <taxon>Magnoliopsida</taxon>
        <taxon>eudicotyledons</taxon>
        <taxon>Gunneridae</taxon>
        <taxon>Pentapetalae</taxon>
        <taxon>rosids</taxon>
        <taxon>fabids</taxon>
        <taxon>Malpighiales</taxon>
        <taxon>Euphorbiaceae</taxon>
        <taxon>Crotonoideae</taxon>
        <taxon>Micrandreae</taxon>
        <taxon>Hevea</taxon>
    </lineage>
</organism>
<dbReference type="InterPro" id="IPR012337">
    <property type="entry name" value="RNaseH-like_sf"/>
</dbReference>
<comment type="caution">
    <text evidence="2">The sequence shown here is derived from an EMBL/GenBank/DDBJ whole genome shotgun (WGS) entry which is preliminary data.</text>
</comment>
<dbReference type="CDD" id="cd06222">
    <property type="entry name" value="RNase_H_like"/>
    <property type="match status" value="1"/>
</dbReference>
<feature type="domain" description="RNase H type-1" evidence="1">
    <location>
        <begin position="166"/>
        <end position="284"/>
    </location>
</feature>
<dbReference type="PANTHER" id="PTHR47723">
    <property type="entry name" value="OS05G0353850 PROTEIN"/>
    <property type="match status" value="1"/>
</dbReference>
<dbReference type="GO" id="GO:0003676">
    <property type="term" value="F:nucleic acid binding"/>
    <property type="evidence" value="ECO:0007669"/>
    <property type="project" value="InterPro"/>
</dbReference>
<reference evidence="2 3" key="1">
    <citation type="journal article" date="2020" name="Mol. Plant">
        <title>The Chromosome-Based Rubber Tree Genome Provides New Insights into Spurge Genome Evolution and Rubber Biosynthesis.</title>
        <authorList>
            <person name="Liu J."/>
            <person name="Shi C."/>
            <person name="Shi C.C."/>
            <person name="Li W."/>
            <person name="Zhang Q.J."/>
            <person name="Zhang Y."/>
            <person name="Li K."/>
            <person name="Lu H.F."/>
            <person name="Shi C."/>
            <person name="Zhu S.T."/>
            <person name="Xiao Z.Y."/>
            <person name="Nan H."/>
            <person name="Yue Y."/>
            <person name="Zhu X.G."/>
            <person name="Wu Y."/>
            <person name="Hong X.N."/>
            <person name="Fan G.Y."/>
            <person name="Tong Y."/>
            <person name="Zhang D."/>
            <person name="Mao C.L."/>
            <person name="Liu Y.L."/>
            <person name="Hao S.J."/>
            <person name="Liu W.Q."/>
            <person name="Lv M.Q."/>
            <person name="Zhang H.B."/>
            <person name="Liu Y."/>
            <person name="Hu-Tang G.R."/>
            <person name="Wang J.P."/>
            <person name="Wang J.H."/>
            <person name="Sun Y.H."/>
            <person name="Ni S.B."/>
            <person name="Chen W.B."/>
            <person name="Zhang X.C."/>
            <person name="Jiao Y.N."/>
            <person name="Eichler E.E."/>
            <person name="Li G.H."/>
            <person name="Liu X."/>
            <person name="Gao L.Z."/>
        </authorList>
    </citation>
    <scope>NUCLEOTIDE SEQUENCE [LARGE SCALE GENOMIC DNA]</scope>
    <source>
        <strain evidence="3">cv. GT1</strain>
        <tissue evidence="2">Leaf</tissue>
    </source>
</reference>
<dbReference type="Gene3D" id="3.30.420.10">
    <property type="entry name" value="Ribonuclease H-like superfamily/Ribonuclease H"/>
    <property type="match status" value="1"/>
</dbReference>
<dbReference type="EMBL" id="JAAGAX010000010">
    <property type="protein sequence ID" value="KAF2300335.1"/>
    <property type="molecule type" value="Genomic_DNA"/>
</dbReference>
<keyword evidence="3" id="KW-1185">Reference proteome</keyword>
<dbReference type="Pfam" id="PF13456">
    <property type="entry name" value="RVT_3"/>
    <property type="match status" value="2"/>
</dbReference>
<protein>
    <recommendedName>
        <fullName evidence="1">RNase H type-1 domain-containing protein</fullName>
    </recommendedName>
</protein>
<dbReference type="AlphaFoldDB" id="A0A6A6LII5"/>
<evidence type="ECO:0000313" key="2">
    <source>
        <dbReference type="EMBL" id="KAF2300335.1"/>
    </source>
</evidence>
<dbReference type="GO" id="GO:0004523">
    <property type="term" value="F:RNA-DNA hybrid ribonuclease activity"/>
    <property type="evidence" value="ECO:0007669"/>
    <property type="project" value="InterPro"/>
</dbReference>
<accession>A0A6A6LII5</accession>
<dbReference type="PANTHER" id="PTHR47723:SF19">
    <property type="entry name" value="POLYNUCLEOTIDYL TRANSFERASE, RIBONUCLEASE H-LIKE SUPERFAMILY PROTEIN"/>
    <property type="match status" value="1"/>
</dbReference>
<proteinExistence type="predicted"/>
<dbReference type="InterPro" id="IPR036397">
    <property type="entry name" value="RNaseH_sf"/>
</dbReference>